<gene>
    <name evidence="1" type="ORF">SAMN04487850_0392</name>
</gene>
<evidence type="ECO:0000313" key="2">
    <source>
        <dbReference type="Proteomes" id="UP000199373"/>
    </source>
</evidence>
<dbReference type="EMBL" id="FOIQ01000001">
    <property type="protein sequence ID" value="SEV84162.1"/>
    <property type="molecule type" value="Genomic_DNA"/>
</dbReference>
<keyword evidence="2" id="KW-1185">Reference proteome</keyword>
<dbReference type="Gene3D" id="3.60.10.10">
    <property type="entry name" value="Endonuclease/exonuclease/phosphatase"/>
    <property type="match status" value="1"/>
</dbReference>
<dbReference type="Proteomes" id="UP000199373">
    <property type="component" value="Unassembled WGS sequence"/>
</dbReference>
<reference evidence="1 2" key="1">
    <citation type="submission" date="2016-10" db="EMBL/GenBank/DDBJ databases">
        <authorList>
            <person name="de Groot N.N."/>
        </authorList>
    </citation>
    <scope>NUCLEOTIDE SEQUENCE [LARGE SCALE GENOMIC DNA]</scope>
    <source>
        <strain evidence="1 2">TC2-24</strain>
    </source>
</reference>
<evidence type="ECO:0000313" key="1">
    <source>
        <dbReference type="EMBL" id="SEV84162.1"/>
    </source>
</evidence>
<sequence length="149" mass="16946">MLTLSLSFLRMSIYSDIKNSIPFIKETSRAANYYYMISDLYVDGKKIKLVCAHTTNGAIKICRAQIKELIEEFATYDRVIMCGDWNTTNFSQFKKAGYSLANDSSLITFPSKSYALDNIVVKGLHIDDVKVIKTNLSDHYPLVCRITVH</sequence>
<dbReference type="AlphaFoldDB" id="A0A1I0M7A7"/>
<organism evidence="1 2">
    <name type="scientific">Prevotella aff. ruminicola Tc2-24</name>
    <dbReference type="NCBI Taxonomy" id="81582"/>
    <lineage>
        <taxon>Bacteria</taxon>
        <taxon>Pseudomonadati</taxon>
        <taxon>Bacteroidota</taxon>
        <taxon>Bacteroidia</taxon>
        <taxon>Bacteroidales</taxon>
        <taxon>Prevotellaceae</taxon>
        <taxon>Prevotella</taxon>
    </lineage>
</organism>
<evidence type="ECO:0008006" key="3">
    <source>
        <dbReference type="Google" id="ProtNLM"/>
    </source>
</evidence>
<proteinExistence type="predicted"/>
<accession>A0A1I0M7A7</accession>
<dbReference type="SUPFAM" id="SSF56219">
    <property type="entry name" value="DNase I-like"/>
    <property type="match status" value="1"/>
</dbReference>
<dbReference type="InterPro" id="IPR036691">
    <property type="entry name" value="Endo/exonu/phosph_ase_sf"/>
</dbReference>
<protein>
    <recommendedName>
        <fullName evidence="3">Endonuclease/Exonuclease/phosphatase family protein</fullName>
    </recommendedName>
</protein>
<name>A0A1I0M7A7_9BACT</name>